<dbReference type="Proteomes" id="UP000830583">
    <property type="component" value="Chromosome"/>
</dbReference>
<keyword evidence="4" id="KW-1185">Reference proteome</keyword>
<evidence type="ECO:0000256" key="1">
    <source>
        <dbReference type="SAM" id="Coils"/>
    </source>
</evidence>
<dbReference type="InterPro" id="IPR032557">
    <property type="entry name" value="DUF4935"/>
</dbReference>
<dbReference type="EMBL" id="CP096205">
    <property type="protein sequence ID" value="UPQ78698.1"/>
    <property type="molecule type" value="Genomic_DNA"/>
</dbReference>
<evidence type="ECO:0000313" key="4">
    <source>
        <dbReference type="Proteomes" id="UP000830583"/>
    </source>
</evidence>
<proteinExistence type="predicted"/>
<evidence type="ECO:0000313" key="3">
    <source>
        <dbReference type="EMBL" id="UPQ78698.1"/>
    </source>
</evidence>
<gene>
    <name evidence="3" type="ORF">M0M57_13855</name>
</gene>
<evidence type="ECO:0000259" key="2">
    <source>
        <dbReference type="Pfam" id="PF16289"/>
    </source>
</evidence>
<accession>A0ABY4KG55</accession>
<dbReference type="Pfam" id="PF16289">
    <property type="entry name" value="PIN_12"/>
    <property type="match status" value="1"/>
</dbReference>
<organism evidence="3 4">
    <name type="scientific">Flavobacterium azooxidireducens</name>
    <dbReference type="NCBI Taxonomy" id="1871076"/>
    <lineage>
        <taxon>Bacteria</taxon>
        <taxon>Pseudomonadati</taxon>
        <taxon>Bacteroidota</taxon>
        <taxon>Flavobacteriia</taxon>
        <taxon>Flavobacteriales</taxon>
        <taxon>Flavobacteriaceae</taxon>
        <taxon>Flavobacterium</taxon>
    </lineage>
</organism>
<feature type="coiled-coil region" evidence="1">
    <location>
        <begin position="86"/>
        <end position="113"/>
    </location>
</feature>
<protein>
    <submittedName>
        <fullName evidence="3">PIN domain-containing protein</fullName>
    </submittedName>
</protein>
<sequence>MTEKNIPKSDSLIFIDTNIYLDFYRIRKSNVSMKYLEEIVKHKNLIITSSQVEMEYKKNRQSAILESITEINKISVNLNVPTIFSNDEAVEKMKKSKKEIDELQKKLKTLIEEVLKNPNIKDPVYKSLENIFTNKSPINLDRKNEIRFKIRELANKRFNLGYPPRKKDDNSIGDAVNWEWIIKCAEENKKNIILVTRDTDFGVIYDNESYINDWLRQEFIQRIGKKQTIFLTDKLSKAFQLVQIPVTEEMIEEEEKVIKFSNNLSIYDTVRAMGKASENLKMINESREFSMRIQRAMEYMNNIKNIK</sequence>
<reference evidence="3" key="1">
    <citation type="submission" date="2022-04" db="EMBL/GenBank/DDBJ databases">
        <title>Consumption of N2O by Flavobacterium azooxidireducens sp. nov. isolated from Decomposing Leaf Litter of Phragmites australis (Cav.).</title>
        <authorList>
            <person name="Behrendt U."/>
            <person name="Spanner T."/>
            <person name="Augustin J."/>
            <person name="Horn M.A."/>
            <person name="Kolb S."/>
            <person name="Ulrich A."/>
        </authorList>
    </citation>
    <scope>NUCLEOTIDE SEQUENCE</scope>
    <source>
        <strain evidence="3">IGB 4-14</strain>
    </source>
</reference>
<keyword evidence="1" id="KW-0175">Coiled coil</keyword>
<name>A0ABY4KG55_9FLAO</name>
<dbReference type="RefSeq" id="WP_248433646.1">
    <property type="nucleotide sequence ID" value="NZ_CP096205.1"/>
</dbReference>
<feature type="domain" description="DUF4935" evidence="2">
    <location>
        <begin position="13"/>
        <end position="201"/>
    </location>
</feature>